<dbReference type="InterPro" id="IPR001969">
    <property type="entry name" value="Aspartic_peptidase_AS"/>
</dbReference>
<dbReference type="InterPro" id="IPR001995">
    <property type="entry name" value="Peptidase_A2_cat"/>
</dbReference>
<keyword evidence="1" id="KW-0378">Hydrolase</keyword>
<feature type="domain" description="Peptidase A2" evidence="2">
    <location>
        <begin position="217"/>
        <end position="257"/>
    </location>
</feature>
<dbReference type="EMBL" id="CACVAR010000267">
    <property type="protein sequence ID" value="CAA6816614.1"/>
    <property type="molecule type" value="Genomic_DNA"/>
</dbReference>
<evidence type="ECO:0000259" key="2">
    <source>
        <dbReference type="PROSITE" id="PS50175"/>
    </source>
</evidence>
<dbReference type="GO" id="GO:0006508">
    <property type="term" value="P:proteolysis"/>
    <property type="evidence" value="ECO:0007669"/>
    <property type="project" value="InterPro"/>
</dbReference>
<dbReference type="InterPro" id="IPR021109">
    <property type="entry name" value="Peptidase_aspartic_dom_sf"/>
</dbReference>
<dbReference type="Pfam" id="PF13975">
    <property type="entry name" value="gag-asp_proteas"/>
    <property type="match status" value="1"/>
</dbReference>
<organism evidence="3">
    <name type="scientific">uncultured Sulfurovum sp</name>
    <dbReference type="NCBI Taxonomy" id="269237"/>
    <lineage>
        <taxon>Bacteria</taxon>
        <taxon>Pseudomonadati</taxon>
        <taxon>Campylobacterota</taxon>
        <taxon>Epsilonproteobacteria</taxon>
        <taxon>Campylobacterales</taxon>
        <taxon>Sulfurovaceae</taxon>
        <taxon>Sulfurovum</taxon>
        <taxon>environmental samples</taxon>
    </lineage>
</organism>
<dbReference type="GO" id="GO:0004190">
    <property type="term" value="F:aspartic-type endopeptidase activity"/>
    <property type="evidence" value="ECO:0007669"/>
    <property type="project" value="InterPro"/>
</dbReference>
<evidence type="ECO:0000313" key="3">
    <source>
        <dbReference type="EMBL" id="CAA6816614.1"/>
    </source>
</evidence>
<reference evidence="3" key="1">
    <citation type="submission" date="2020-01" db="EMBL/GenBank/DDBJ databases">
        <authorList>
            <person name="Meier V. D."/>
            <person name="Meier V D."/>
        </authorList>
    </citation>
    <scope>NUCLEOTIDE SEQUENCE</scope>
    <source>
        <strain evidence="3">HLG_WM_MAG_03</strain>
    </source>
</reference>
<evidence type="ECO:0000256" key="1">
    <source>
        <dbReference type="ARBA" id="ARBA00022801"/>
    </source>
</evidence>
<sequence>MFNLLIALITGVLIGWNFHAFYTQLNPPKILKNDINISKLSQEEIIAEPIPQIEPIPKAVEVIKTLPIAKEVVTEKVVTVEKNISQPAILIGENFYTLLKNNLFSDAMTLYIDAKDTKLSLYRVALLEYFEEKIQTNPQIAIEQMLELHELEPKNLKVNEEQLHDIEYNDNPTEQATELLKLIKQIYEKKPAYKHKIPLQKVGDHYSVEVQINDTTLVLLLDTGATLTMVNESKLPLLTILKENIVLTTAGGKINAQLQEADAFNVGNIELSKFQIVSSAFEQEKADGLLGMNFFKKFKFKIDQEKDILHLSSKEEVAL</sequence>
<accession>A0A6S6TBB4</accession>
<proteinExistence type="predicted"/>
<dbReference type="Gene3D" id="2.40.70.10">
    <property type="entry name" value="Acid Proteases"/>
    <property type="match status" value="1"/>
</dbReference>
<dbReference type="InterPro" id="IPR034122">
    <property type="entry name" value="Retropepsin-like_bacterial"/>
</dbReference>
<dbReference type="PROSITE" id="PS50175">
    <property type="entry name" value="ASP_PROT_RETROV"/>
    <property type="match status" value="1"/>
</dbReference>
<protein>
    <recommendedName>
        <fullName evidence="2">Peptidase A2 domain-containing protein</fullName>
    </recommendedName>
</protein>
<gene>
    <name evidence="3" type="ORF">HELGO_WM19375</name>
</gene>
<dbReference type="CDD" id="cd05483">
    <property type="entry name" value="retropepsin_like_bacteria"/>
    <property type="match status" value="1"/>
</dbReference>
<dbReference type="SUPFAM" id="SSF50630">
    <property type="entry name" value="Acid proteases"/>
    <property type="match status" value="1"/>
</dbReference>
<name>A0A6S6TBB4_9BACT</name>
<dbReference type="AlphaFoldDB" id="A0A6S6TBB4"/>
<dbReference type="PROSITE" id="PS00141">
    <property type="entry name" value="ASP_PROTEASE"/>
    <property type="match status" value="1"/>
</dbReference>